<dbReference type="AlphaFoldDB" id="A0A1I2K0D0"/>
<sequence>MVGRALAALLPPRCRRCHTPLRGGMLCPPCSAELPWNHTACTRCAQPLAVATVCSGCQAQPPPFDQAWAALRLEPPVQHWIHALKYRADLAQAPLLGTLMCAQLARRAAPLPQLLLPVPLHAIRLRRRGYNQALEISRVLAHGLSIPLAIRAAERIRPTEDQIGQSAAARRRNMRDAFAINGRLDGLHVALVDDVMTTGATFASLARACRAAGAVRIEVWAAARTP</sequence>
<dbReference type="STRING" id="1076937.SAMN04488120_11133"/>
<dbReference type="PANTHER" id="PTHR47505:SF1">
    <property type="entry name" value="DNA UTILIZATION PROTEIN YHGH"/>
    <property type="match status" value="1"/>
</dbReference>
<feature type="domain" description="Double zinc ribbon" evidence="2">
    <location>
        <begin position="6"/>
        <end position="58"/>
    </location>
</feature>
<dbReference type="Pfam" id="PF18912">
    <property type="entry name" value="DZR_2"/>
    <property type="match status" value="1"/>
</dbReference>
<evidence type="ECO:0000313" key="3">
    <source>
        <dbReference type="EMBL" id="SFF59650.1"/>
    </source>
</evidence>
<dbReference type="Gene3D" id="3.40.50.2020">
    <property type="match status" value="1"/>
</dbReference>
<comment type="similarity">
    <text evidence="1">Belongs to the ComF/GntX family.</text>
</comment>
<dbReference type="Proteomes" id="UP000199771">
    <property type="component" value="Unassembled WGS sequence"/>
</dbReference>
<dbReference type="EMBL" id="FOOC01000011">
    <property type="protein sequence ID" value="SFF59650.1"/>
    <property type="molecule type" value="Genomic_DNA"/>
</dbReference>
<reference evidence="3 4" key="1">
    <citation type="submission" date="2016-10" db="EMBL/GenBank/DDBJ databases">
        <authorList>
            <person name="de Groot N.N."/>
        </authorList>
    </citation>
    <scope>NUCLEOTIDE SEQUENCE [LARGE SCALE GENOMIC DNA]</scope>
    <source>
        <strain evidence="3 4">DSM 23609</strain>
    </source>
</reference>
<organism evidence="3 4">
    <name type="scientific">Fontimonas thermophila</name>
    <dbReference type="NCBI Taxonomy" id="1076937"/>
    <lineage>
        <taxon>Bacteria</taxon>
        <taxon>Pseudomonadati</taxon>
        <taxon>Pseudomonadota</taxon>
        <taxon>Gammaproteobacteria</taxon>
        <taxon>Nevskiales</taxon>
        <taxon>Nevskiaceae</taxon>
        <taxon>Fontimonas</taxon>
    </lineage>
</organism>
<dbReference type="PANTHER" id="PTHR47505">
    <property type="entry name" value="DNA UTILIZATION PROTEIN YHGH"/>
    <property type="match status" value="1"/>
</dbReference>
<evidence type="ECO:0000313" key="4">
    <source>
        <dbReference type="Proteomes" id="UP000199771"/>
    </source>
</evidence>
<evidence type="ECO:0000259" key="2">
    <source>
        <dbReference type="Pfam" id="PF18912"/>
    </source>
</evidence>
<evidence type="ECO:0000256" key="1">
    <source>
        <dbReference type="ARBA" id="ARBA00008007"/>
    </source>
</evidence>
<dbReference type="InterPro" id="IPR000836">
    <property type="entry name" value="PRTase_dom"/>
</dbReference>
<keyword evidence="4" id="KW-1185">Reference proteome</keyword>
<dbReference type="CDD" id="cd06223">
    <property type="entry name" value="PRTases_typeI"/>
    <property type="match status" value="1"/>
</dbReference>
<accession>A0A1I2K0D0</accession>
<dbReference type="InterPro" id="IPR029057">
    <property type="entry name" value="PRTase-like"/>
</dbReference>
<dbReference type="InterPro" id="IPR051910">
    <property type="entry name" value="ComF/GntX_DNA_util-trans"/>
</dbReference>
<gene>
    <name evidence="3" type="ORF">SAMN04488120_11133</name>
</gene>
<proteinExistence type="inferred from homology"/>
<dbReference type="SUPFAM" id="SSF53271">
    <property type="entry name" value="PRTase-like"/>
    <property type="match status" value="1"/>
</dbReference>
<dbReference type="InterPro" id="IPR044005">
    <property type="entry name" value="DZR_2"/>
</dbReference>
<protein>
    <submittedName>
        <fullName evidence="3">ComF family protein</fullName>
    </submittedName>
</protein>
<name>A0A1I2K0D0_9GAMM</name>